<feature type="transmembrane region" description="Helical" evidence="1">
    <location>
        <begin position="238"/>
        <end position="257"/>
    </location>
</feature>
<dbReference type="Pfam" id="PF18174">
    <property type="entry name" value="HU-CCDC81_bac_1"/>
    <property type="match status" value="1"/>
</dbReference>
<dbReference type="AlphaFoldDB" id="A0A8T4H845"/>
<dbReference type="InterPro" id="IPR007730">
    <property type="entry name" value="SPOR-like_dom"/>
</dbReference>
<name>A0A8T4H845_9SPHI</name>
<dbReference type="InterPro" id="IPR036680">
    <property type="entry name" value="SPOR-like_sf"/>
</dbReference>
<evidence type="ECO:0000313" key="3">
    <source>
        <dbReference type="EMBL" id="MBP3942276.1"/>
    </source>
</evidence>
<comment type="caution">
    <text evidence="3">The sequence shown here is derived from an EMBL/GenBank/DDBJ whole genome shotgun (WGS) entry which is preliminary data.</text>
</comment>
<dbReference type="GO" id="GO:0042834">
    <property type="term" value="F:peptidoglycan binding"/>
    <property type="evidence" value="ECO:0007669"/>
    <property type="project" value="InterPro"/>
</dbReference>
<dbReference type="Proteomes" id="UP000679691">
    <property type="component" value="Unassembled WGS sequence"/>
</dbReference>
<dbReference type="InterPro" id="IPR040495">
    <property type="entry name" value="HU-CCDC81_bac_1"/>
</dbReference>
<sequence length="403" mass="44080">MSSQMNLGKSINNLLKRYDEVRVEGIGLFIRKQNPASFDKVRQVFLPPITYIEFDARAEGGYNLTQYIQQQLQLDFQSATSLIQTAVVDVKEQLAQKGQAKLENLGFLISYGDSFVFKPLDLSGFYYSEVLATEATIPVEKPVETPVETPVEPVEEAAVEPVEEAAVEPVEEAAVESVEEAVPVLPVAPVEPTPIQNITSKAENVDEDIISLESEQQAERTSIYNSPTEIPSESSGKVWYIASAVIILAAVAAVFLLNPNLKDQLLGTKKELVPVENRPVIATPVIDTLAQVDSTLVTDSLTLQAENAAKDTIVTEAPLVAAPQVPANWQIVIGTHKSMDQAQAQVNKLKAKGHTTVHALDAKLKANRKKVIWNTYADKAAAEADLIQVQKTIEKSAWLDKIK</sequence>
<evidence type="ECO:0000313" key="4">
    <source>
        <dbReference type="Proteomes" id="UP000679691"/>
    </source>
</evidence>
<proteinExistence type="predicted"/>
<organism evidence="3 4">
    <name type="scientific">Rhinopithecimicrobium faecis</name>
    <dbReference type="NCBI Taxonomy" id="2820698"/>
    <lineage>
        <taxon>Bacteria</taxon>
        <taxon>Pseudomonadati</taxon>
        <taxon>Bacteroidota</taxon>
        <taxon>Sphingobacteriia</taxon>
        <taxon>Sphingobacteriales</taxon>
        <taxon>Sphingobacteriaceae</taxon>
        <taxon>Rhinopithecimicrobium</taxon>
    </lineage>
</organism>
<dbReference type="SUPFAM" id="SSF110997">
    <property type="entry name" value="Sporulation related repeat"/>
    <property type="match status" value="1"/>
</dbReference>
<dbReference type="PROSITE" id="PS51724">
    <property type="entry name" value="SPOR"/>
    <property type="match status" value="1"/>
</dbReference>
<gene>
    <name evidence="3" type="ORF">J5U18_01640</name>
</gene>
<keyword evidence="1" id="KW-1133">Transmembrane helix</keyword>
<reference evidence="3" key="1">
    <citation type="submission" date="2021-03" db="EMBL/GenBank/DDBJ databases">
        <authorList>
            <person name="Lu T."/>
            <person name="Wang Q."/>
            <person name="Han X."/>
        </authorList>
    </citation>
    <scope>NUCLEOTIDE SEQUENCE</scope>
    <source>
        <strain evidence="3">WQ 2009</strain>
    </source>
</reference>
<keyword evidence="1" id="KW-0812">Transmembrane</keyword>
<feature type="domain" description="SPOR" evidence="2">
    <location>
        <begin position="323"/>
        <end position="402"/>
    </location>
</feature>
<protein>
    <recommendedName>
        <fullName evidence="2">SPOR domain-containing protein</fullName>
    </recommendedName>
</protein>
<evidence type="ECO:0000259" key="2">
    <source>
        <dbReference type="PROSITE" id="PS51724"/>
    </source>
</evidence>
<dbReference type="EMBL" id="JAGKSB010000002">
    <property type="protein sequence ID" value="MBP3942276.1"/>
    <property type="molecule type" value="Genomic_DNA"/>
</dbReference>
<keyword evidence="1" id="KW-0472">Membrane</keyword>
<keyword evidence="4" id="KW-1185">Reference proteome</keyword>
<accession>A0A8T4H845</accession>
<dbReference type="RefSeq" id="WP_353545762.1">
    <property type="nucleotide sequence ID" value="NZ_JAGKSB010000002.1"/>
</dbReference>
<evidence type="ECO:0000256" key="1">
    <source>
        <dbReference type="SAM" id="Phobius"/>
    </source>
</evidence>